<feature type="transmembrane region" description="Helical" evidence="6">
    <location>
        <begin position="161"/>
        <end position="183"/>
    </location>
</feature>
<evidence type="ECO:0000256" key="4">
    <source>
        <dbReference type="ARBA" id="ARBA00022989"/>
    </source>
</evidence>
<feature type="transmembrane region" description="Helical" evidence="6">
    <location>
        <begin position="409"/>
        <end position="426"/>
    </location>
</feature>
<dbReference type="InterPro" id="IPR020846">
    <property type="entry name" value="MFS_dom"/>
</dbReference>
<dbReference type="OrthoDB" id="9768783at2"/>
<evidence type="ECO:0000259" key="7">
    <source>
        <dbReference type="PROSITE" id="PS50850"/>
    </source>
</evidence>
<organism evidence="8 9">
    <name type="scientific">Raineya orbicola</name>
    <dbReference type="NCBI Taxonomy" id="2016530"/>
    <lineage>
        <taxon>Bacteria</taxon>
        <taxon>Pseudomonadati</taxon>
        <taxon>Bacteroidota</taxon>
        <taxon>Cytophagia</taxon>
        <taxon>Cytophagales</taxon>
        <taxon>Raineyaceae</taxon>
        <taxon>Raineya</taxon>
    </lineage>
</organism>
<dbReference type="InterPro" id="IPR050495">
    <property type="entry name" value="ATG22/LtaA_families"/>
</dbReference>
<evidence type="ECO:0000256" key="3">
    <source>
        <dbReference type="ARBA" id="ARBA00022692"/>
    </source>
</evidence>
<feature type="transmembrane region" description="Helical" evidence="6">
    <location>
        <begin position="21"/>
        <end position="39"/>
    </location>
</feature>
<comment type="caution">
    <text evidence="8">The sequence shown here is derived from an EMBL/GenBank/DDBJ whole genome shotgun (WGS) entry which is preliminary data.</text>
</comment>
<dbReference type="InterPro" id="IPR036259">
    <property type="entry name" value="MFS_trans_sf"/>
</dbReference>
<accession>A0A2N3I8X7</accession>
<dbReference type="Pfam" id="PF11700">
    <property type="entry name" value="ATG22"/>
    <property type="match status" value="2"/>
</dbReference>
<dbReference type="RefSeq" id="WP_101359531.1">
    <property type="nucleotide sequence ID" value="NZ_NKXO01000042.1"/>
</dbReference>
<evidence type="ECO:0000256" key="1">
    <source>
        <dbReference type="ARBA" id="ARBA00004127"/>
    </source>
</evidence>
<reference evidence="8 9" key="1">
    <citation type="submission" date="2017-06" db="EMBL/GenBank/DDBJ databases">
        <title>Raineya orbicola gen. nov., sp. nov. a slightly thermophilic bacterium of the phylum Bacteroidetes and the description of Raineyaceae fam. nov.</title>
        <authorList>
            <person name="Albuquerque L."/>
            <person name="Polonia A.R.M."/>
            <person name="Barroso C."/>
            <person name="Froufe H.J.C."/>
            <person name="Lage O."/>
            <person name="Lobo-Da-Cunha A."/>
            <person name="Egas C."/>
            <person name="Da Costa M.S."/>
        </authorList>
    </citation>
    <scope>NUCLEOTIDE SEQUENCE [LARGE SCALE GENOMIC DNA]</scope>
    <source>
        <strain evidence="8 9">SPSPC-11</strain>
    </source>
</reference>
<gene>
    <name evidence="8" type="ORF">Rain11_2269</name>
</gene>
<dbReference type="GO" id="GO:0022857">
    <property type="term" value="F:transmembrane transporter activity"/>
    <property type="evidence" value="ECO:0007669"/>
    <property type="project" value="InterPro"/>
</dbReference>
<dbReference type="PROSITE" id="PS50850">
    <property type="entry name" value="MFS"/>
    <property type="match status" value="1"/>
</dbReference>
<proteinExistence type="predicted"/>
<evidence type="ECO:0000256" key="5">
    <source>
        <dbReference type="ARBA" id="ARBA00023136"/>
    </source>
</evidence>
<sequence length="435" mass="48898">MTTSFTKNNPRILNAWTMYDWANSAFSLVIASAVFPGYSESVARNADGSNIIAFWGLTFKNTVLFEYAASAAFLMIAFVSPILSAIADYSGKKKGFMQFFCVLGSLACLMLFFFKDINSLHWGVWGYMLGLIGYAGSIVFNNSYLPDIATEDKFDALSAKAFARGYIGSVILLIFSLAIIIFYKDLGWQDATLAPRISFAITGIWWLGFAQYSFYFLPKNVYQKQAHGAWLFNGFKELNFVWKKLKTLPYLKRFIVAFFFYNMALQTVMYLATFFAKEEISLEQQSLIIVVLIIQLVAVAGSYFFSKISEKKGNTFSLRIAVVIWIGICIWAYFVKSAMSFYALASVVGLVMGGIQSLSRSTYAKLMPETTDTTSFFSFYDATDKIATALGIFVYGFVHHLTGSMRNSVLALLVFFVVGLVVLWFIPSKNSYRQV</sequence>
<feature type="transmembrane region" description="Helical" evidence="6">
    <location>
        <begin position="287"/>
        <end position="304"/>
    </location>
</feature>
<keyword evidence="4 6" id="KW-1133">Transmembrane helix</keyword>
<feature type="transmembrane region" description="Helical" evidence="6">
    <location>
        <begin position="340"/>
        <end position="358"/>
    </location>
</feature>
<keyword evidence="2" id="KW-0813">Transport</keyword>
<keyword evidence="5 6" id="KW-0472">Membrane</keyword>
<dbReference type="InterPro" id="IPR024671">
    <property type="entry name" value="Atg22-like"/>
</dbReference>
<name>A0A2N3I8X7_9BACT</name>
<comment type="subcellular location">
    <subcellularLocation>
        <location evidence="1">Endomembrane system</location>
        <topology evidence="1">Multi-pass membrane protein</topology>
    </subcellularLocation>
</comment>
<feature type="transmembrane region" description="Helical" evidence="6">
    <location>
        <begin position="316"/>
        <end position="334"/>
    </location>
</feature>
<evidence type="ECO:0000256" key="2">
    <source>
        <dbReference type="ARBA" id="ARBA00022448"/>
    </source>
</evidence>
<feature type="transmembrane region" description="Helical" evidence="6">
    <location>
        <begin position="64"/>
        <end position="83"/>
    </location>
</feature>
<dbReference type="GO" id="GO:0012505">
    <property type="term" value="C:endomembrane system"/>
    <property type="evidence" value="ECO:0007669"/>
    <property type="project" value="UniProtKB-SubCell"/>
</dbReference>
<feature type="transmembrane region" description="Helical" evidence="6">
    <location>
        <begin position="120"/>
        <end position="140"/>
    </location>
</feature>
<evidence type="ECO:0000313" key="9">
    <source>
        <dbReference type="Proteomes" id="UP000233387"/>
    </source>
</evidence>
<protein>
    <submittedName>
        <fullName evidence="8">Permeases of the major facilitator superfamily</fullName>
    </submittedName>
</protein>
<feature type="transmembrane region" description="Helical" evidence="6">
    <location>
        <begin position="195"/>
        <end position="217"/>
    </location>
</feature>
<evidence type="ECO:0000256" key="6">
    <source>
        <dbReference type="SAM" id="Phobius"/>
    </source>
</evidence>
<evidence type="ECO:0000313" key="8">
    <source>
        <dbReference type="EMBL" id="PKQ66740.1"/>
    </source>
</evidence>
<dbReference type="EMBL" id="NKXO01000042">
    <property type="protein sequence ID" value="PKQ66740.1"/>
    <property type="molecule type" value="Genomic_DNA"/>
</dbReference>
<feature type="transmembrane region" description="Helical" evidence="6">
    <location>
        <begin position="95"/>
        <end position="114"/>
    </location>
</feature>
<dbReference type="PANTHER" id="PTHR23519">
    <property type="entry name" value="AUTOPHAGY-RELATED PROTEIN 22"/>
    <property type="match status" value="1"/>
</dbReference>
<keyword evidence="9" id="KW-1185">Reference proteome</keyword>
<feature type="domain" description="Major facilitator superfamily (MFS) profile" evidence="7">
    <location>
        <begin position="25"/>
        <end position="431"/>
    </location>
</feature>
<keyword evidence="3 6" id="KW-0812">Transmembrane</keyword>
<dbReference type="Proteomes" id="UP000233387">
    <property type="component" value="Unassembled WGS sequence"/>
</dbReference>
<dbReference type="AlphaFoldDB" id="A0A2N3I8X7"/>
<dbReference type="SUPFAM" id="SSF103473">
    <property type="entry name" value="MFS general substrate transporter"/>
    <property type="match status" value="1"/>
</dbReference>
<dbReference type="Gene3D" id="1.20.1250.20">
    <property type="entry name" value="MFS general substrate transporter like domains"/>
    <property type="match status" value="1"/>
</dbReference>
<dbReference type="PANTHER" id="PTHR23519:SF1">
    <property type="entry name" value="AUTOPHAGY-RELATED PROTEIN 22"/>
    <property type="match status" value="1"/>
</dbReference>
<feature type="transmembrane region" description="Helical" evidence="6">
    <location>
        <begin position="254"/>
        <end position="275"/>
    </location>
</feature>